<dbReference type="InterPro" id="IPR027417">
    <property type="entry name" value="P-loop_NTPase"/>
</dbReference>
<accession>A0A6N7WSP2</accession>
<proteinExistence type="predicted"/>
<keyword evidence="1" id="KW-0677">Repeat</keyword>
<feature type="compositionally biased region" description="Low complexity" evidence="4">
    <location>
        <begin position="325"/>
        <end position="338"/>
    </location>
</feature>
<name>A0A6N7WSP2_9ACTN</name>
<dbReference type="EMBL" id="VUND01000001">
    <property type="protein sequence ID" value="MST59805.1"/>
    <property type="molecule type" value="Genomic_DNA"/>
</dbReference>
<evidence type="ECO:0000256" key="4">
    <source>
        <dbReference type="SAM" id="MobiDB-lite"/>
    </source>
</evidence>
<reference evidence="6 7" key="1">
    <citation type="submission" date="2019-08" db="EMBL/GenBank/DDBJ databases">
        <title>In-depth cultivation of the pig gut microbiome towards novel bacterial diversity and tailored functional studies.</title>
        <authorList>
            <person name="Wylensek D."/>
            <person name="Hitch T.C.A."/>
            <person name="Clavel T."/>
        </authorList>
    </citation>
    <scope>NUCLEOTIDE SEQUENCE [LARGE SCALE GENOMIC DNA]</scope>
    <source>
        <strain evidence="6 7">WB01_CNA04</strain>
    </source>
</reference>
<dbReference type="PANTHER" id="PTHR19211">
    <property type="entry name" value="ATP-BINDING TRANSPORT PROTEIN-RELATED"/>
    <property type="match status" value="1"/>
</dbReference>
<feature type="compositionally biased region" description="Basic and acidic residues" evidence="4">
    <location>
        <begin position="241"/>
        <end position="255"/>
    </location>
</feature>
<dbReference type="Gene3D" id="3.40.50.300">
    <property type="entry name" value="P-loop containing nucleotide triphosphate hydrolases"/>
    <property type="match status" value="3"/>
</dbReference>
<feature type="region of interest" description="Disordered" evidence="4">
    <location>
        <begin position="188"/>
        <end position="255"/>
    </location>
</feature>
<dbReference type="AlphaFoldDB" id="A0A6N7WSP2"/>
<dbReference type="InterPro" id="IPR050611">
    <property type="entry name" value="ABCF"/>
</dbReference>
<feature type="domain" description="ABC transporter" evidence="5">
    <location>
        <begin position="3"/>
        <end position="208"/>
    </location>
</feature>
<gene>
    <name evidence="6" type="ORF">FYJ69_02600</name>
</gene>
<comment type="caution">
    <text evidence="6">The sequence shown here is derived from an EMBL/GenBank/DDBJ whole genome shotgun (WGS) entry which is preliminary data.</text>
</comment>
<evidence type="ECO:0000313" key="7">
    <source>
        <dbReference type="Proteomes" id="UP000434342"/>
    </source>
</evidence>
<dbReference type="CDD" id="cd03221">
    <property type="entry name" value="ABCF_EF-3"/>
    <property type="match status" value="1"/>
</dbReference>
<dbReference type="PROSITE" id="PS00211">
    <property type="entry name" value="ABC_TRANSPORTER_1"/>
    <property type="match status" value="1"/>
</dbReference>
<dbReference type="GO" id="GO:0016887">
    <property type="term" value="F:ATP hydrolysis activity"/>
    <property type="evidence" value="ECO:0007669"/>
    <property type="project" value="InterPro"/>
</dbReference>
<evidence type="ECO:0000256" key="3">
    <source>
        <dbReference type="ARBA" id="ARBA00022840"/>
    </source>
</evidence>
<dbReference type="InterPro" id="IPR003593">
    <property type="entry name" value="AAA+_ATPase"/>
</dbReference>
<protein>
    <submittedName>
        <fullName evidence="6">ABC-F family ATP-binding cassette domain-containing protein</fullName>
    </submittedName>
</protein>
<evidence type="ECO:0000313" key="6">
    <source>
        <dbReference type="EMBL" id="MST59805.1"/>
    </source>
</evidence>
<keyword evidence="2" id="KW-0547">Nucleotide-binding</keyword>
<dbReference type="PANTHER" id="PTHR19211:SF14">
    <property type="entry name" value="ATP-BINDING CASSETTE SUB-FAMILY F MEMBER 1"/>
    <property type="match status" value="1"/>
</dbReference>
<dbReference type="Pfam" id="PF00005">
    <property type="entry name" value="ABC_tran"/>
    <property type="match status" value="2"/>
</dbReference>
<dbReference type="PROSITE" id="PS50893">
    <property type="entry name" value="ABC_TRANSPORTER_2"/>
    <property type="match status" value="1"/>
</dbReference>
<dbReference type="InterPro" id="IPR003439">
    <property type="entry name" value="ABC_transporter-like_ATP-bd"/>
</dbReference>
<sequence>MQMNLTNIGYTYPGAAQPVLSGITLALAPGWCGIVGDNGCGKTTLARVVCGQLAPSEGTLTHGPVCAMCEQDANVAPARLTEFACDYAADAVRLRARLGVQDDWPWRFDELSGGQRKRLQVAVALWERPDLLVMDEPTNHVDAPTRRAIMGALAEFRGIGLLISHDRELLDGLCRRCLFMGPRGAVMRPGTWSEGAAQEERERAEASHARDVARAEAARIRREAERRRQRAEQSASRRSLRGVDPRDHDTREKIGRAVVTGKDGIAGRSRAVAAARLERAERAAEATFVERRYDGSVWMDVQPSARKVLFRAAAGALPLDGGAVSAAGASAGDESSGGVREDGATTGEVGPVLRVPALTIGNTEHVALVGANGSGKTTLVRHVMARLDPDVPCCYVPQEPTEAERRGALVRLGELLPDERGFVLGIVARLNSDPARLLEGGEPSPGELRKLMLALGMLGKPALIVMDEPTNHLDLHSTQALQELLAGFPGALLLVSHDAALLDAATGTRWEVERAGEGDAVLHVR</sequence>
<dbReference type="SUPFAM" id="SSF52540">
    <property type="entry name" value="P-loop containing nucleoside triphosphate hydrolases"/>
    <property type="match status" value="2"/>
</dbReference>
<feature type="compositionally biased region" description="Basic and acidic residues" evidence="4">
    <location>
        <begin position="198"/>
        <end position="226"/>
    </location>
</feature>
<evidence type="ECO:0000259" key="5">
    <source>
        <dbReference type="PROSITE" id="PS50893"/>
    </source>
</evidence>
<dbReference type="Proteomes" id="UP000434342">
    <property type="component" value="Unassembled WGS sequence"/>
</dbReference>
<keyword evidence="3 6" id="KW-0067">ATP-binding</keyword>
<evidence type="ECO:0000256" key="1">
    <source>
        <dbReference type="ARBA" id="ARBA00022737"/>
    </source>
</evidence>
<evidence type="ECO:0000256" key="2">
    <source>
        <dbReference type="ARBA" id="ARBA00022741"/>
    </source>
</evidence>
<dbReference type="InterPro" id="IPR017871">
    <property type="entry name" value="ABC_transporter-like_CS"/>
</dbReference>
<feature type="region of interest" description="Disordered" evidence="4">
    <location>
        <begin position="325"/>
        <end position="347"/>
    </location>
</feature>
<organism evidence="6 7">
    <name type="scientific">Parafannyhessea umbonata</name>
    <dbReference type="NCBI Taxonomy" id="604330"/>
    <lineage>
        <taxon>Bacteria</taxon>
        <taxon>Bacillati</taxon>
        <taxon>Actinomycetota</taxon>
        <taxon>Coriobacteriia</taxon>
        <taxon>Coriobacteriales</taxon>
        <taxon>Atopobiaceae</taxon>
        <taxon>Parafannyhessea</taxon>
    </lineage>
</organism>
<dbReference type="GO" id="GO:0005524">
    <property type="term" value="F:ATP binding"/>
    <property type="evidence" value="ECO:0007669"/>
    <property type="project" value="UniProtKB-KW"/>
</dbReference>
<dbReference type="SMART" id="SM00382">
    <property type="entry name" value="AAA"/>
    <property type="match status" value="2"/>
</dbReference>